<accession>A0A0F3GJG0</accession>
<evidence type="ECO:0000313" key="1">
    <source>
        <dbReference type="EMBL" id="KJU81962.1"/>
    </source>
</evidence>
<name>A0A0F3GJG0_9BACT</name>
<gene>
    <name evidence="1" type="ORF">MBAV_005846</name>
</gene>
<dbReference type="AlphaFoldDB" id="A0A0F3GJG0"/>
<evidence type="ECO:0000313" key="2">
    <source>
        <dbReference type="Proteomes" id="UP000033423"/>
    </source>
</evidence>
<proteinExistence type="predicted"/>
<protein>
    <submittedName>
        <fullName evidence="1">Uncharacterized protein</fullName>
    </submittedName>
</protein>
<comment type="caution">
    <text evidence="1">The sequence shown here is derived from an EMBL/GenBank/DDBJ whole genome shotgun (WGS) entry which is preliminary data.</text>
</comment>
<sequence>MAPVFWLLMVLLCFIIRRSEILVFSRFGTASRVNTRQLLRLLLSLMPYGVKVTWKHDHWHCRLRMRVVPLSKLQTEILLILAEHRNPESYVAGASALNQNGPRYSGDIDIFHDQEEAVAQSAIADTALLVEHGFTFSWIRREPGIYGAIVQRGGESTKLEWVRDSDFRFFPTIRDELFGYRLHVADLATNKALAAAGRDEPRDVLDLLYIHEQHLPLGAVIWAAVTKDPGYSPESLITEIRRNARYRQDDYADLDLVEPVDASVVSQKLREALRAAETFIRTMPGGKEGLLFLKGSVPVQPDPDNLAVYVEHAGRRRGYWPSSSEIGSAMLHLDVKKQKQ</sequence>
<dbReference type="EMBL" id="LACI01002475">
    <property type="protein sequence ID" value="KJU81962.1"/>
    <property type="molecule type" value="Genomic_DNA"/>
</dbReference>
<dbReference type="Proteomes" id="UP000033423">
    <property type="component" value="Unassembled WGS sequence"/>
</dbReference>
<reference evidence="1 2" key="1">
    <citation type="submission" date="2015-02" db="EMBL/GenBank/DDBJ databases">
        <title>Single-cell genomics of uncultivated deep-branching MTB reveals a conserved set of magnetosome genes.</title>
        <authorList>
            <person name="Kolinko S."/>
            <person name="Richter M."/>
            <person name="Glockner F.O."/>
            <person name="Brachmann A."/>
            <person name="Schuler D."/>
        </authorList>
    </citation>
    <scope>NUCLEOTIDE SEQUENCE [LARGE SCALE GENOMIC DNA]</scope>
    <source>
        <strain evidence="1">TM-1</strain>
    </source>
</reference>
<organism evidence="1 2">
    <name type="scientific">Candidatus Magnetobacterium bavaricum</name>
    <dbReference type="NCBI Taxonomy" id="29290"/>
    <lineage>
        <taxon>Bacteria</taxon>
        <taxon>Pseudomonadati</taxon>
        <taxon>Nitrospirota</taxon>
        <taxon>Thermodesulfovibrionia</taxon>
        <taxon>Thermodesulfovibrionales</taxon>
        <taxon>Candidatus Magnetobacteriaceae</taxon>
        <taxon>Candidatus Magnetobacterium</taxon>
    </lineage>
</organism>
<keyword evidence="2" id="KW-1185">Reference proteome</keyword>